<comment type="caution">
    <text evidence="2">The sequence shown here is derived from an EMBL/GenBank/DDBJ whole genome shotgun (WGS) entry which is preliminary data.</text>
</comment>
<sequence>MIDHFHGSLKSVIIAHGNKDWTNNLPAELLGLRMAWKENLGCLSADLVFDARVRSAKRPVFGLVDRLTISQERHLTNLGRRYNTPEYYVSIEVQNFTSDMPTLTSSRRPTAAGNLRPSRSPLWRRNSPQLAFQFPHKRWHRSRGPRCSGVFLELKFGSRRRRGFPAHILDFIAAPDATPGRSCASLAVKIKIVSARRAGADV</sequence>
<protein>
    <submittedName>
        <fullName evidence="2">Uncharacterized protein</fullName>
    </submittedName>
</protein>
<gene>
    <name evidence="2" type="ORF">EVAR_56978_1</name>
</gene>
<dbReference type="Proteomes" id="UP000299102">
    <property type="component" value="Unassembled WGS sequence"/>
</dbReference>
<evidence type="ECO:0000313" key="2">
    <source>
        <dbReference type="EMBL" id="GBP84294.1"/>
    </source>
</evidence>
<organism evidence="2 3">
    <name type="scientific">Eumeta variegata</name>
    <name type="common">Bagworm moth</name>
    <name type="synonym">Eumeta japonica</name>
    <dbReference type="NCBI Taxonomy" id="151549"/>
    <lineage>
        <taxon>Eukaryota</taxon>
        <taxon>Metazoa</taxon>
        <taxon>Ecdysozoa</taxon>
        <taxon>Arthropoda</taxon>
        <taxon>Hexapoda</taxon>
        <taxon>Insecta</taxon>
        <taxon>Pterygota</taxon>
        <taxon>Neoptera</taxon>
        <taxon>Endopterygota</taxon>
        <taxon>Lepidoptera</taxon>
        <taxon>Glossata</taxon>
        <taxon>Ditrysia</taxon>
        <taxon>Tineoidea</taxon>
        <taxon>Psychidae</taxon>
        <taxon>Oiketicinae</taxon>
        <taxon>Eumeta</taxon>
    </lineage>
</organism>
<dbReference type="EMBL" id="BGZK01001669">
    <property type="protein sequence ID" value="GBP84294.1"/>
    <property type="molecule type" value="Genomic_DNA"/>
</dbReference>
<keyword evidence="3" id="KW-1185">Reference proteome</keyword>
<accession>A0A4C1ZAY2</accession>
<proteinExistence type="predicted"/>
<evidence type="ECO:0000256" key="1">
    <source>
        <dbReference type="SAM" id="MobiDB-lite"/>
    </source>
</evidence>
<evidence type="ECO:0000313" key="3">
    <source>
        <dbReference type="Proteomes" id="UP000299102"/>
    </source>
</evidence>
<reference evidence="2 3" key="1">
    <citation type="journal article" date="2019" name="Commun. Biol.">
        <title>The bagworm genome reveals a unique fibroin gene that provides high tensile strength.</title>
        <authorList>
            <person name="Kono N."/>
            <person name="Nakamura H."/>
            <person name="Ohtoshi R."/>
            <person name="Tomita M."/>
            <person name="Numata K."/>
            <person name="Arakawa K."/>
        </authorList>
    </citation>
    <scope>NUCLEOTIDE SEQUENCE [LARGE SCALE GENOMIC DNA]</scope>
</reference>
<feature type="region of interest" description="Disordered" evidence="1">
    <location>
        <begin position="100"/>
        <end position="120"/>
    </location>
</feature>
<name>A0A4C1ZAY2_EUMVA</name>
<dbReference type="AlphaFoldDB" id="A0A4C1ZAY2"/>
<dbReference type="OrthoDB" id="775972at2759"/>